<feature type="transmembrane region" description="Helical" evidence="7">
    <location>
        <begin position="375"/>
        <end position="401"/>
    </location>
</feature>
<evidence type="ECO:0000256" key="4">
    <source>
        <dbReference type="ARBA" id="ARBA00022692"/>
    </source>
</evidence>
<evidence type="ECO:0000256" key="7">
    <source>
        <dbReference type="SAM" id="Phobius"/>
    </source>
</evidence>
<accession>A0A096P961</accession>
<gene>
    <name evidence="8" type="ORF">OT_ostta17g00290</name>
</gene>
<dbReference type="KEGG" id="ota:OT_ostta17g00290"/>
<dbReference type="PIRSF" id="PIRSF004810">
    <property type="entry name" value="ChrA"/>
    <property type="match status" value="1"/>
</dbReference>
<reference evidence="8 9" key="2">
    <citation type="journal article" date="2014" name="BMC Genomics">
        <title>An improved genome of the model marine alga Ostreococcus tauri unfolds by assessing Illumina de novo assemblies.</title>
        <authorList>
            <person name="Blanc-Mathieu R."/>
            <person name="Verhelst B."/>
            <person name="Derelle E."/>
            <person name="Rombauts S."/>
            <person name="Bouget F.Y."/>
            <person name="Carre I."/>
            <person name="Chateau A."/>
            <person name="Eyre-Walker A."/>
            <person name="Grimsley N."/>
            <person name="Moreau H."/>
            <person name="Piegu B."/>
            <person name="Rivals E."/>
            <person name="Schackwitz W."/>
            <person name="Van de Peer Y."/>
            <person name="Piganeau G."/>
        </authorList>
    </citation>
    <scope>NUCLEOTIDE SEQUENCE [LARGE SCALE GENOMIC DNA]</scope>
    <source>
        <strain evidence="9">OTTH 0595 / CCAP 157/2 / RCC745</strain>
    </source>
</reference>
<dbReference type="STRING" id="70448.A0A096P961"/>
<comment type="subcellular location">
    <subcellularLocation>
        <location evidence="1">Cell membrane</location>
        <topology evidence="1">Multi-pass membrane protein</topology>
    </subcellularLocation>
</comment>
<keyword evidence="9" id="KW-1185">Reference proteome</keyword>
<dbReference type="PANTHER" id="PTHR33567">
    <property type="entry name" value="CHROMATE ION TRANSPORTER (EUROFUNG)"/>
    <property type="match status" value="1"/>
</dbReference>
<dbReference type="OrthoDB" id="2160638at2759"/>
<dbReference type="GO" id="GO:0005886">
    <property type="term" value="C:plasma membrane"/>
    <property type="evidence" value="ECO:0007669"/>
    <property type="project" value="UniProtKB-SubCell"/>
</dbReference>
<dbReference type="InterPro" id="IPR014047">
    <property type="entry name" value="Chr_Tranpt_l_chain"/>
</dbReference>
<feature type="transmembrane region" description="Helical" evidence="7">
    <location>
        <begin position="466"/>
        <end position="486"/>
    </location>
</feature>
<organism evidence="8 9">
    <name type="scientific">Ostreococcus tauri</name>
    <name type="common">Marine green alga</name>
    <dbReference type="NCBI Taxonomy" id="70448"/>
    <lineage>
        <taxon>Eukaryota</taxon>
        <taxon>Viridiplantae</taxon>
        <taxon>Chlorophyta</taxon>
        <taxon>Mamiellophyceae</taxon>
        <taxon>Mamiellales</taxon>
        <taxon>Bathycoccaceae</taxon>
        <taxon>Ostreococcus</taxon>
    </lineage>
</organism>
<reference evidence="9" key="1">
    <citation type="journal article" date="2006" name="Proc. Natl. Acad. Sci. U.S.A.">
        <title>Genome analysis of the smallest free-living eukaryote Ostreococcus tauri unveils many unique features.</title>
        <authorList>
            <person name="Derelle E."/>
            <person name="Ferraz C."/>
            <person name="Rombauts S."/>
            <person name="Rouze P."/>
            <person name="Worden A.Z."/>
            <person name="Robbens S."/>
            <person name="Partensky F."/>
            <person name="Degroeve S."/>
            <person name="Echeynie S."/>
            <person name="Cooke R."/>
            <person name="Saeys Y."/>
            <person name="Wuyts J."/>
            <person name="Jabbari K."/>
            <person name="Bowler C."/>
            <person name="Panaud O."/>
            <person name="Piegu B."/>
            <person name="Ball S.G."/>
            <person name="Ral J.-P."/>
            <person name="Bouget F.-Y."/>
            <person name="Piganeau G."/>
            <person name="De Baets B."/>
            <person name="Picard A."/>
            <person name="Delseny M."/>
            <person name="Demaille J."/>
            <person name="Van de Peer Y."/>
            <person name="Moreau H."/>
        </authorList>
    </citation>
    <scope>NUCLEOTIDE SEQUENCE [LARGE SCALE GENOMIC DNA]</scope>
    <source>
        <strain evidence="9">OTTH 0595 / CCAP 157/2 / RCC745</strain>
    </source>
</reference>
<dbReference type="AlphaFoldDB" id="A0A096P961"/>
<evidence type="ECO:0000313" key="8">
    <source>
        <dbReference type="EMBL" id="CEG00503.1"/>
    </source>
</evidence>
<feature type="transmembrane region" description="Helical" evidence="7">
    <location>
        <begin position="248"/>
        <end position="268"/>
    </location>
</feature>
<proteinExistence type="inferred from homology"/>
<dbReference type="PANTHER" id="PTHR33567:SF3">
    <property type="entry name" value="CHROMATE ION TRANSPORTER (EUROFUNG)"/>
    <property type="match status" value="1"/>
</dbReference>
<feature type="transmembrane region" description="Helical" evidence="7">
    <location>
        <begin position="441"/>
        <end position="460"/>
    </location>
</feature>
<dbReference type="GO" id="GO:0015109">
    <property type="term" value="F:chromate transmembrane transporter activity"/>
    <property type="evidence" value="ECO:0007669"/>
    <property type="project" value="InterPro"/>
</dbReference>
<evidence type="ECO:0000256" key="3">
    <source>
        <dbReference type="ARBA" id="ARBA00022475"/>
    </source>
</evidence>
<evidence type="ECO:0000256" key="6">
    <source>
        <dbReference type="ARBA" id="ARBA00023136"/>
    </source>
</evidence>
<dbReference type="InParanoid" id="A0A096P961"/>
<dbReference type="InterPro" id="IPR003370">
    <property type="entry name" value="Chromate_transpt"/>
</dbReference>
<dbReference type="RefSeq" id="XP_003083794.2">
    <property type="nucleotide sequence ID" value="XM_003083746.2"/>
</dbReference>
<evidence type="ECO:0000256" key="5">
    <source>
        <dbReference type="ARBA" id="ARBA00022989"/>
    </source>
</evidence>
<keyword evidence="3" id="KW-1003">Cell membrane</keyword>
<dbReference type="GeneID" id="9838157"/>
<comment type="similarity">
    <text evidence="2">Belongs to the chromate ion transporter (CHR) (TC 2.A.51) family.</text>
</comment>
<protein>
    <submittedName>
        <fullName evidence="8">Chromate transporter, long chain</fullName>
    </submittedName>
</protein>
<evidence type="ECO:0000256" key="1">
    <source>
        <dbReference type="ARBA" id="ARBA00004651"/>
    </source>
</evidence>
<evidence type="ECO:0000256" key="2">
    <source>
        <dbReference type="ARBA" id="ARBA00005262"/>
    </source>
</evidence>
<keyword evidence="4 7" id="KW-0812">Transmembrane</keyword>
<name>A0A096P961_OSTTA</name>
<feature type="transmembrane region" description="Helical" evidence="7">
    <location>
        <begin position="413"/>
        <end position="434"/>
    </location>
</feature>
<dbReference type="EMBL" id="CAID01000017">
    <property type="protein sequence ID" value="CEG00503.1"/>
    <property type="molecule type" value="Genomic_DNA"/>
</dbReference>
<dbReference type="Pfam" id="PF02417">
    <property type="entry name" value="Chromate_transp"/>
    <property type="match status" value="2"/>
</dbReference>
<comment type="caution">
    <text evidence="8">The sequence shown here is derived from an EMBL/GenBank/DDBJ whole genome shotgun (WGS) entry which is preliminary data.</text>
</comment>
<sequence>MELGASRARAETNAATRSEASPLAVVARAFSLIGWVAFGGPAAHVGLFSKVFVRDDASAVNADADAEASMKWLSRGTFAEFLALGQCLPGPTSTQMSFAIGIARAGTLGGLTSGILFQYPGLVLMSLAGAGAAEALTRPGVVARAFTAGLSAGGASLIFSAADSLARSQGGKTRTTRLLCAFSAACATYASRAWLFPSLIAFGGVATYVEAARAAAAAKTTNARDGDATSDPRDDDAEEVTRLGLSPLAGGFMILAWASALVGLGVYVSNTTYETNKELHWFEAFYRTGSIIFGGGQVVLPLLLNDVVQYDTTCSARDAVTDACAAWTKTERATSWVTEEQFFAGLALAQAAPGPLFNLSAYLGAVAARRAGVNVLVGVACAWFGLFGPGVILIFAVMPFWGRFRKWDVYKRALPGLNASAVGLVVAAAFNIAFKVRALSPFPNATTSIALICAFCAHIVKLPPGWWTLLQAPLVIVLGGLLGLFAHATDMN</sequence>
<feature type="transmembrane region" description="Helical" evidence="7">
    <location>
        <begin position="342"/>
        <end position="363"/>
    </location>
</feature>
<keyword evidence="6 7" id="KW-0472">Membrane</keyword>
<keyword evidence="5 7" id="KW-1133">Transmembrane helix</keyword>
<dbReference type="Proteomes" id="UP000009170">
    <property type="component" value="Unassembled WGS sequence"/>
</dbReference>
<evidence type="ECO:0000313" key="9">
    <source>
        <dbReference type="Proteomes" id="UP000009170"/>
    </source>
</evidence>